<protein>
    <recommendedName>
        <fullName evidence="1">CinA C-terminal domain-containing protein</fullName>
    </recommendedName>
</protein>
<dbReference type="Gene3D" id="3.90.950.20">
    <property type="entry name" value="CinA-like"/>
    <property type="match status" value="1"/>
</dbReference>
<accession>X1ULI1</accession>
<gene>
    <name evidence="2" type="ORF">S12H4_54929</name>
</gene>
<evidence type="ECO:0000313" key="2">
    <source>
        <dbReference type="EMBL" id="GAJ18323.1"/>
    </source>
</evidence>
<reference evidence="2" key="1">
    <citation type="journal article" date="2014" name="Front. Microbiol.">
        <title>High frequency of phylogenetically diverse reductive dehalogenase-homologous genes in deep subseafloor sedimentary metagenomes.</title>
        <authorList>
            <person name="Kawai M."/>
            <person name="Futagami T."/>
            <person name="Toyoda A."/>
            <person name="Takaki Y."/>
            <person name="Nishi S."/>
            <person name="Hori S."/>
            <person name="Arai W."/>
            <person name="Tsubouchi T."/>
            <person name="Morono Y."/>
            <person name="Uchiyama I."/>
            <person name="Ito T."/>
            <person name="Fujiyama A."/>
            <person name="Inagaki F."/>
            <person name="Takami H."/>
        </authorList>
    </citation>
    <scope>NUCLEOTIDE SEQUENCE</scope>
    <source>
        <strain evidence="2">Expedition CK06-06</strain>
    </source>
</reference>
<dbReference type="Pfam" id="PF02464">
    <property type="entry name" value="CinA"/>
    <property type="match status" value="1"/>
</dbReference>
<dbReference type="EMBL" id="BARW01035171">
    <property type="protein sequence ID" value="GAJ18323.1"/>
    <property type="molecule type" value="Genomic_DNA"/>
</dbReference>
<dbReference type="AlphaFoldDB" id="X1ULI1"/>
<evidence type="ECO:0000259" key="1">
    <source>
        <dbReference type="Pfam" id="PF02464"/>
    </source>
</evidence>
<dbReference type="SUPFAM" id="SSF142433">
    <property type="entry name" value="CinA-like"/>
    <property type="match status" value="1"/>
</dbReference>
<proteinExistence type="predicted"/>
<comment type="caution">
    <text evidence="2">The sequence shown here is derived from an EMBL/GenBank/DDBJ whole genome shotgun (WGS) entry which is preliminary data.</text>
</comment>
<dbReference type="InterPro" id="IPR008136">
    <property type="entry name" value="CinA_C"/>
</dbReference>
<organism evidence="2">
    <name type="scientific">marine sediment metagenome</name>
    <dbReference type="NCBI Taxonomy" id="412755"/>
    <lineage>
        <taxon>unclassified sequences</taxon>
        <taxon>metagenomes</taxon>
        <taxon>ecological metagenomes</taxon>
    </lineage>
</organism>
<name>X1ULI1_9ZZZZ</name>
<feature type="non-terminal residue" evidence="2">
    <location>
        <position position="1"/>
    </location>
</feature>
<dbReference type="NCBIfam" id="TIGR00199">
    <property type="entry name" value="PncC_domain"/>
    <property type="match status" value="1"/>
</dbReference>
<feature type="domain" description="CinA C-terminal" evidence="1">
    <location>
        <begin position="9"/>
        <end position="162"/>
    </location>
</feature>
<dbReference type="InterPro" id="IPR036653">
    <property type="entry name" value="CinA-like_C"/>
</dbReference>
<sequence length="171" mass="18606">SYIFASDDKTMEAVVGELLKDRKLTLSVAESCTGGLIGHRLTSVPGSSFYFERGAVVYSNRSKVEMLGVKQQTIDSYGAVSDQTVREMAEGIKKVAKTDMGLAVTGIAGPEGGTEYKPVGTAFVGLSVEGEIFSDEYRFSGDREKVKLHTSEMALDWVRRYLNGYPFIPGV</sequence>